<gene>
    <name evidence="1" type="ORF">AFULGI_00000460</name>
</gene>
<protein>
    <submittedName>
        <fullName evidence="1">Uncharacterized protein</fullName>
    </submittedName>
</protein>
<dbReference type="HOGENOM" id="CLU_1507301_0_0_2"/>
<evidence type="ECO:0000313" key="1">
    <source>
        <dbReference type="EMBL" id="AIG96892.1"/>
    </source>
</evidence>
<accession>A0A075WBJ2</accession>
<dbReference type="Proteomes" id="UP000028501">
    <property type="component" value="Chromosome"/>
</dbReference>
<dbReference type="AlphaFoldDB" id="A0A075WBJ2"/>
<name>A0A075WBJ2_ARCFL</name>
<proteinExistence type="predicted"/>
<dbReference type="GeneID" id="24793606"/>
<sequence length="158" mass="17369">MAVSIEEFSRIIIATLDLNFQILENFFTLLVVSATNSSLVSQGANLNFSNVWGLIYGGLVSNYWNSFAIHEVLNATQHNVSAMKNFSIAINYLGSNATTVFGDAEGTKGVTYLQKGIYDYLKSNPQEAENLASSLSRMFKAEVEFLIKLMGAVNTTFT</sequence>
<dbReference type="EMBL" id="CP006577">
    <property type="protein sequence ID" value="AIG96892.1"/>
    <property type="molecule type" value="Genomic_DNA"/>
</dbReference>
<dbReference type="RefSeq" id="WP_010877566.1">
    <property type="nucleotide sequence ID" value="NZ_CP006577.1"/>
</dbReference>
<evidence type="ECO:0000313" key="2">
    <source>
        <dbReference type="Proteomes" id="UP000028501"/>
    </source>
</evidence>
<reference evidence="1 2" key="1">
    <citation type="submission" date="2013-07" db="EMBL/GenBank/DDBJ databases">
        <title>Genome of Archaeoglobus fulgidus.</title>
        <authorList>
            <person name="Fiebig A."/>
            <person name="Birkeland N.-K."/>
        </authorList>
    </citation>
    <scope>NUCLEOTIDE SEQUENCE [LARGE SCALE GENOMIC DNA]</scope>
    <source>
        <strain evidence="1 2">DSM 8774</strain>
    </source>
</reference>
<organism evidence="1 2">
    <name type="scientific">Archaeoglobus fulgidus DSM 8774</name>
    <dbReference type="NCBI Taxonomy" id="1344584"/>
    <lineage>
        <taxon>Archaea</taxon>
        <taxon>Methanobacteriati</taxon>
        <taxon>Methanobacteriota</taxon>
        <taxon>Archaeoglobi</taxon>
        <taxon>Archaeoglobales</taxon>
        <taxon>Archaeoglobaceae</taxon>
        <taxon>Archaeoglobus</taxon>
    </lineage>
</organism>
<dbReference type="KEGG" id="afg:AFULGI_00000460"/>